<dbReference type="SUPFAM" id="SSF46689">
    <property type="entry name" value="Homeodomain-like"/>
    <property type="match status" value="1"/>
</dbReference>
<dbReference type="EMBL" id="CAEZZP010000015">
    <property type="protein sequence ID" value="CAB4765180.1"/>
    <property type="molecule type" value="Genomic_DNA"/>
</dbReference>
<gene>
    <name evidence="3" type="ORF">UFOPK2658_01462</name>
    <name evidence="4" type="ORF">UFOPK2880_00409</name>
    <name evidence="5" type="ORF">UFOPK3304_00596</name>
    <name evidence="6" type="ORF">UFOPK3494_01282</name>
</gene>
<dbReference type="EMBL" id="CAEZYH010000078">
    <property type="protein sequence ID" value="CAB4727142.1"/>
    <property type="molecule type" value="Genomic_DNA"/>
</dbReference>
<proteinExistence type="predicted"/>
<dbReference type="EMBL" id="CAFBMF010000095">
    <property type="protein sequence ID" value="CAB4907092.1"/>
    <property type="molecule type" value="Genomic_DNA"/>
</dbReference>
<evidence type="ECO:0000313" key="5">
    <source>
        <dbReference type="EMBL" id="CAB4863557.1"/>
    </source>
</evidence>
<organism evidence="5">
    <name type="scientific">freshwater metagenome</name>
    <dbReference type="NCBI Taxonomy" id="449393"/>
    <lineage>
        <taxon>unclassified sequences</taxon>
        <taxon>metagenomes</taxon>
        <taxon>ecological metagenomes</taxon>
    </lineage>
</organism>
<accession>A0A6J7CY72</accession>
<evidence type="ECO:0000313" key="4">
    <source>
        <dbReference type="EMBL" id="CAB4765180.1"/>
    </source>
</evidence>
<dbReference type="InterPro" id="IPR009057">
    <property type="entry name" value="Homeodomain-like_sf"/>
</dbReference>
<dbReference type="Gene3D" id="1.10.357.10">
    <property type="entry name" value="Tetracycline Repressor, domain 2"/>
    <property type="match status" value="1"/>
</dbReference>
<sequence>MSRPQAIRRFLDATILLLSTKPISDITVQEISDTAVLNHGYVFRYFGTRLDLLEAVTVELAQRSRTQVEAAAEKRKKTPSKIVTMDMQLIAAGQELTQLRMRVVMYLISCGVDAKKFAPESKQNILLFADYCETLGMSRRMAEATAVRSSALIFTNNFMAEAFGLTKQDVQDGLKLSFNEIARAKKTQKELGWNE</sequence>
<dbReference type="AlphaFoldDB" id="A0A6J7CY72"/>
<dbReference type="InterPro" id="IPR001647">
    <property type="entry name" value="HTH_TetR"/>
</dbReference>
<protein>
    <submittedName>
        <fullName evidence="5">Unannotated protein</fullName>
    </submittedName>
</protein>
<keyword evidence="1" id="KW-0238">DNA-binding</keyword>
<reference evidence="5" key="1">
    <citation type="submission" date="2020-05" db="EMBL/GenBank/DDBJ databases">
        <authorList>
            <person name="Chiriac C."/>
            <person name="Salcher M."/>
            <person name="Ghai R."/>
            <person name="Kavagutti S V."/>
        </authorList>
    </citation>
    <scope>NUCLEOTIDE SEQUENCE</scope>
</reference>
<evidence type="ECO:0000259" key="2">
    <source>
        <dbReference type="PROSITE" id="PS50977"/>
    </source>
</evidence>
<feature type="domain" description="HTH tetR-type" evidence="2">
    <location>
        <begin position="4"/>
        <end position="64"/>
    </location>
</feature>
<dbReference type="PROSITE" id="PS50977">
    <property type="entry name" value="HTH_TETR_2"/>
    <property type="match status" value="1"/>
</dbReference>
<name>A0A6J7CY72_9ZZZZ</name>
<evidence type="ECO:0000313" key="3">
    <source>
        <dbReference type="EMBL" id="CAB4727142.1"/>
    </source>
</evidence>
<evidence type="ECO:0000256" key="1">
    <source>
        <dbReference type="ARBA" id="ARBA00023125"/>
    </source>
</evidence>
<dbReference type="Pfam" id="PF00440">
    <property type="entry name" value="TetR_N"/>
    <property type="match status" value="1"/>
</dbReference>
<evidence type="ECO:0000313" key="6">
    <source>
        <dbReference type="EMBL" id="CAB4907092.1"/>
    </source>
</evidence>
<dbReference type="EMBL" id="CAFBLJ010000021">
    <property type="protein sequence ID" value="CAB4863557.1"/>
    <property type="molecule type" value="Genomic_DNA"/>
</dbReference>
<dbReference type="GO" id="GO:0003677">
    <property type="term" value="F:DNA binding"/>
    <property type="evidence" value="ECO:0007669"/>
    <property type="project" value="UniProtKB-KW"/>
</dbReference>